<gene>
    <name evidence="3" type="ORF">PMAYCL1PPCAC_04918</name>
</gene>
<dbReference type="EMBL" id="BTRK01000002">
    <property type="protein sequence ID" value="GMR34723.1"/>
    <property type="molecule type" value="Genomic_DNA"/>
</dbReference>
<feature type="non-terminal residue" evidence="3">
    <location>
        <position position="1"/>
    </location>
</feature>
<sequence length="244" mass="27479">RMEVNGSSKSSHSQKLEQSPQQITLVDEDTVVQESSIASPLESPPINQMVLNDLPPHDESTETDELCQLNKNFSWIRERGMYMAEEVDEEYDLGLFFFAAFAVFAGIAVNGCFVHSYYFLKHMTSSASVATRKKIQKSIIVLWIQLIVPCLFLGLPMSYIGDSVVKDKDNFESCIVAWLLVPLHSIIHSSVLIATNPAYRRFVSSFSPRCTRARRIENINTPSSSSGFTNNSQFSQIRTARSRL</sequence>
<keyword evidence="4" id="KW-1185">Reference proteome</keyword>
<protein>
    <recommendedName>
        <fullName evidence="5">G protein-coupled receptor</fullName>
    </recommendedName>
</protein>
<accession>A0AAN4ZA20</accession>
<keyword evidence="2" id="KW-1133">Transmembrane helix</keyword>
<evidence type="ECO:0008006" key="5">
    <source>
        <dbReference type="Google" id="ProtNLM"/>
    </source>
</evidence>
<keyword evidence="2" id="KW-0472">Membrane</keyword>
<evidence type="ECO:0000313" key="4">
    <source>
        <dbReference type="Proteomes" id="UP001328107"/>
    </source>
</evidence>
<dbReference type="PANTHER" id="PTHR22941:SF26">
    <property type="entry name" value="SERPENTINE RECEPTOR, CLASS H"/>
    <property type="match status" value="1"/>
</dbReference>
<dbReference type="InterPro" id="IPR053220">
    <property type="entry name" value="Nematode_rcpt-like_serp_H"/>
</dbReference>
<comment type="caution">
    <text evidence="3">The sequence shown here is derived from an EMBL/GenBank/DDBJ whole genome shotgun (WGS) entry which is preliminary data.</text>
</comment>
<feature type="transmembrane region" description="Helical" evidence="2">
    <location>
        <begin position="175"/>
        <end position="199"/>
    </location>
</feature>
<organism evidence="3 4">
    <name type="scientific">Pristionchus mayeri</name>
    <dbReference type="NCBI Taxonomy" id="1317129"/>
    <lineage>
        <taxon>Eukaryota</taxon>
        <taxon>Metazoa</taxon>
        <taxon>Ecdysozoa</taxon>
        <taxon>Nematoda</taxon>
        <taxon>Chromadorea</taxon>
        <taxon>Rhabditida</taxon>
        <taxon>Rhabditina</taxon>
        <taxon>Diplogasteromorpha</taxon>
        <taxon>Diplogasteroidea</taxon>
        <taxon>Neodiplogasteridae</taxon>
        <taxon>Pristionchus</taxon>
    </lineage>
</organism>
<dbReference type="Pfam" id="PF10318">
    <property type="entry name" value="7TM_GPCR_Srh"/>
    <property type="match status" value="1"/>
</dbReference>
<dbReference type="PANTHER" id="PTHR22941">
    <property type="entry name" value="SERPENTINE RECEPTOR"/>
    <property type="match status" value="1"/>
</dbReference>
<evidence type="ECO:0000256" key="2">
    <source>
        <dbReference type="SAM" id="Phobius"/>
    </source>
</evidence>
<reference evidence="4" key="1">
    <citation type="submission" date="2022-10" db="EMBL/GenBank/DDBJ databases">
        <title>Genome assembly of Pristionchus species.</title>
        <authorList>
            <person name="Yoshida K."/>
            <person name="Sommer R.J."/>
        </authorList>
    </citation>
    <scope>NUCLEOTIDE SEQUENCE [LARGE SCALE GENOMIC DNA]</scope>
    <source>
        <strain evidence="4">RS5460</strain>
    </source>
</reference>
<evidence type="ECO:0000313" key="3">
    <source>
        <dbReference type="EMBL" id="GMR34723.1"/>
    </source>
</evidence>
<feature type="transmembrane region" description="Helical" evidence="2">
    <location>
        <begin position="140"/>
        <end position="160"/>
    </location>
</feature>
<dbReference type="Proteomes" id="UP001328107">
    <property type="component" value="Unassembled WGS sequence"/>
</dbReference>
<dbReference type="InterPro" id="IPR019422">
    <property type="entry name" value="7TM_GPCR_serpentine_rcpt_Srh"/>
</dbReference>
<proteinExistence type="predicted"/>
<feature type="transmembrane region" description="Helical" evidence="2">
    <location>
        <begin position="95"/>
        <end position="120"/>
    </location>
</feature>
<keyword evidence="2" id="KW-0812">Transmembrane</keyword>
<feature type="compositionally biased region" description="Polar residues" evidence="1">
    <location>
        <begin position="1"/>
        <end position="24"/>
    </location>
</feature>
<feature type="region of interest" description="Disordered" evidence="1">
    <location>
        <begin position="221"/>
        <end position="244"/>
    </location>
</feature>
<name>A0AAN4ZA20_9BILA</name>
<feature type="region of interest" description="Disordered" evidence="1">
    <location>
        <begin position="1"/>
        <end position="25"/>
    </location>
</feature>
<dbReference type="AlphaFoldDB" id="A0AAN4ZA20"/>
<evidence type="ECO:0000256" key="1">
    <source>
        <dbReference type="SAM" id="MobiDB-lite"/>
    </source>
</evidence>